<keyword evidence="11" id="KW-1185">Reference proteome</keyword>
<dbReference type="InterPro" id="IPR050173">
    <property type="entry name" value="ABC_transporter_C-like"/>
</dbReference>
<accession>A0ABQ9Y9B8</accession>
<name>A0ABQ9Y9B8_9EUKA</name>
<dbReference type="InterPro" id="IPR003439">
    <property type="entry name" value="ABC_transporter-like_ATP-bd"/>
</dbReference>
<comment type="caution">
    <text evidence="10">The sequence shown here is derived from an EMBL/GenBank/DDBJ whole genome shotgun (WGS) entry which is preliminary data.</text>
</comment>
<evidence type="ECO:0000256" key="5">
    <source>
        <dbReference type="ARBA" id="ARBA00022989"/>
    </source>
</evidence>
<proteinExistence type="predicted"/>
<dbReference type="Pfam" id="PF00005">
    <property type="entry name" value="ABC_tran"/>
    <property type="match status" value="1"/>
</dbReference>
<evidence type="ECO:0000256" key="8">
    <source>
        <dbReference type="SAM" id="Phobius"/>
    </source>
</evidence>
<feature type="compositionally biased region" description="Basic and acidic residues" evidence="7">
    <location>
        <begin position="204"/>
        <end position="214"/>
    </location>
</feature>
<evidence type="ECO:0000256" key="6">
    <source>
        <dbReference type="ARBA" id="ARBA00023136"/>
    </source>
</evidence>
<evidence type="ECO:0000313" key="11">
    <source>
        <dbReference type="Proteomes" id="UP001281761"/>
    </source>
</evidence>
<evidence type="ECO:0000256" key="3">
    <source>
        <dbReference type="ARBA" id="ARBA00022741"/>
    </source>
</evidence>
<keyword evidence="6 8" id="KW-0472">Membrane</keyword>
<gene>
    <name evidence="10" type="ORF">BLNAU_4844</name>
</gene>
<dbReference type="Gene3D" id="1.20.1560.10">
    <property type="entry name" value="ABC transporter type 1, transmembrane domain"/>
    <property type="match status" value="1"/>
</dbReference>
<keyword evidence="5 8" id="KW-1133">Transmembrane helix</keyword>
<dbReference type="EMBL" id="JARBJD010000024">
    <property type="protein sequence ID" value="KAK2960291.1"/>
    <property type="molecule type" value="Genomic_DNA"/>
</dbReference>
<dbReference type="SUPFAM" id="SSF52540">
    <property type="entry name" value="P-loop containing nucleoside triphosphate hydrolases"/>
    <property type="match status" value="1"/>
</dbReference>
<evidence type="ECO:0000256" key="7">
    <source>
        <dbReference type="SAM" id="MobiDB-lite"/>
    </source>
</evidence>
<keyword evidence="4" id="KW-0067">ATP-binding</keyword>
<feature type="domain" description="ABC transmembrane type-1" evidence="9">
    <location>
        <begin position="248"/>
        <end position="379"/>
    </location>
</feature>
<feature type="transmembrane region" description="Helical" evidence="8">
    <location>
        <begin position="285"/>
        <end position="305"/>
    </location>
</feature>
<keyword evidence="3" id="KW-0547">Nucleotide-binding</keyword>
<dbReference type="Gene3D" id="3.40.50.300">
    <property type="entry name" value="P-loop containing nucleotide triphosphate hydrolases"/>
    <property type="match status" value="1"/>
</dbReference>
<evidence type="ECO:0000313" key="10">
    <source>
        <dbReference type="EMBL" id="KAK2960291.1"/>
    </source>
</evidence>
<dbReference type="PANTHER" id="PTHR24223">
    <property type="entry name" value="ATP-BINDING CASSETTE SUB-FAMILY C"/>
    <property type="match status" value="1"/>
</dbReference>
<evidence type="ECO:0000259" key="9">
    <source>
        <dbReference type="PROSITE" id="PS50929"/>
    </source>
</evidence>
<dbReference type="PANTHER" id="PTHR24223:SF415">
    <property type="entry name" value="FI20190P1"/>
    <property type="match status" value="1"/>
</dbReference>
<dbReference type="InterPro" id="IPR011527">
    <property type="entry name" value="ABC1_TM_dom"/>
</dbReference>
<dbReference type="Pfam" id="PF00664">
    <property type="entry name" value="ABC_membrane"/>
    <property type="match status" value="1"/>
</dbReference>
<organism evidence="10 11">
    <name type="scientific">Blattamonas nauphoetae</name>
    <dbReference type="NCBI Taxonomy" id="2049346"/>
    <lineage>
        <taxon>Eukaryota</taxon>
        <taxon>Metamonada</taxon>
        <taxon>Preaxostyla</taxon>
        <taxon>Oxymonadida</taxon>
        <taxon>Blattamonas</taxon>
    </lineage>
</organism>
<evidence type="ECO:0000256" key="4">
    <source>
        <dbReference type="ARBA" id="ARBA00022840"/>
    </source>
</evidence>
<dbReference type="SUPFAM" id="SSF90123">
    <property type="entry name" value="ABC transporter transmembrane region"/>
    <property type="match status" value="1"/>
</dbReference>
<reference evidence="10 11" key="1">
    <citation type="journal article" date="2022" name="bioRxiv">
        <title>Genomics of Preaxostyla Flagellates Illuminates Evolutionary Transitions and the Path Towards Mitochondrial Loss.</title>
        <authorList>
            <person name="Novak L.V.F."/>
            <person name="Treitli S.C."/>
            <person name="Pyrih J."/>
            <person name="Halakuc P."/>
            <person name="Pipaliya S.V."/>
            <person name="Vacek V."/>
            <person name="Brzon O."/>
            <person name="Soukal P."/>
            <person name="Eme L."/>
            <person name="Dacks J.B."/>
            <person name="Karnkowska A."/>
            <person name="Elias M."/>
            <person name="Hampl V."/>
        </authorList>
    </citation>
    <scope>NUCLEOTIDE SEQUENCE [LARGE SCALE GENOMIC DNA]</scope>
    <source>
        <strain evidence="10">NAU3</strain>
        <tissue evidence="10">Gut</tissue>
    </source>
</reference>
<feature type="transmembrane region" description="Helical" evidence="8">
    <location>
        <begin position="363"/>
        <end position="386"/>
    </location>
</feature>
<feature type="compositionally biased region" description="Basic and acidic residues" evidence="7">
    <location>
        <begin position="124"/>
        <end position="138"/>
    </location>
</feature>
<evidence type="ECO:0000256" key="1">
    <source>
        <dbReference type="ARBA" id="ARBA00022448"/>
    </source>
</evidence>
<feature type="region of interest" description="Disordered" evidence="7">
    <location>
        <begin position="124"/>
        <end position="145"/>
    </location>
</feature>
<keyword evidence="2 8" id="KW-0812">Transmembrane</keyword>
<dbReference type="InterPro" id="IPR036640">
    <property type="entry name" value="ABC1_TM_sf"/>
</dbReference>
<dbReference type="Proteomes" id="UP001281761">
    <property type="component" value="Unassembled WGS sequence"/>
</dbReference>
<sequence>MVCRRRPPGDQTAIGEKGVNLSGGQKARIQLARAVYSDRDIVVLDDPLSAVDAHVGRFLMDKCILGRLKGKTVVLMTNQIQFLDRADKVVVLKDGKIVGQGRFEELREQGINFDEFIIQNEKKEKKEKKTDLHTETVKPDSTCDDAQEANQIKKLEPTCAKQENSENTSASDVIVANANENDSDSTNQSTSTPSPTLSNTATPFDDKEKAEKVARQMMTEEEQSTGSISFKTYFRFLTAMMPVWLIPFAMLFGVIVESISIFQSYWLGIVPEPTLFAPLTFTWKLVVYGLLTVLSVLFLLLYACVVSCSTRRSNRIIHQRLLRHVMHCPVSFFDTTPLGRVINRFGGDIAQTDMNLIIQLYDVYLIAISFVGQIVIIAISTPSFLFHKPKLPLR</sequence>
<feature type="region of interest" description="Disordered" evidence="7">
    <location>
        <begin position="179"/>
        <end position="220"/>
    </location>
</feature>
<keyword evidence="1" id="KW-0813">Transport</keyword>
<feature type="transmembrane region" description="Helical" evidence="8">
    <location>
        <begin position="243"/>
        <end position="265"/>
    </location>
</feature>
<evidence type="ECO:0000256" key="2">
    <source>
        <dbReference type="ARBA" id="ARBA00022692"/>
    </source>
</evidence>
<dbReference type="PROSITE" id="PS50929">
    <property type="entry name" value="ABC_TM1F"/>
    <property type="match status" value="1"/>
</dbReference>
<dbReference type="InterPro" id="IPR027417">
    <property type="entry name" value="P-loop_NTPase"/>
</dbReference>
<protein>
    <submittedName>
        <fullName evidence="10">Multidrug resistance-associated protein</fullName>
    </submittedName>
</protein>
<feature type="compositionally biased region" description="Low complexity" evidence="7">
    <location>
        <begin position="184"/>
        <end position="203"/>
    </location>
</feature>